<evidence type="ECO:0000259" key="4">
    <source>
        <dbReference type="SMART" id="SM00642"/>
    </source>
</evidence>
<dbReference type="InterPro" id="IPR017853">
    <property type="entry name" value="GH"/>
</dbReference>
<feature type="domain" description="Glycosyl hydrolase family 13 catalytic" evidence="4">
    <location>
        <begin position="13"/>
        <end position="402"/>
    </location>
</feature>
<dbReference type="InterPro" id="IPR045857">
    <property type="entry name" value="O16G_dom_2"/>
</dbReference>
<dbReference type="SMART" id="SM00642">
    <property type="entry name" value="Aamy"/>
    <property type="match status" value="1"/>
</dbReference>
<evidence type="ECO:0000256" key="3">
    <source>
        <dbReference type="ARBA" id="ARBA00023295"/>
    </source>
</evidence>
<dbReference type="Proteomes" id="UP000473681">
    <property type="component" value="Unassembled WGS sequence"/>
</dbReference>
<evidence type="ECO:0000256" key="2">
    <source>
        <dbReference type="ARBA" id="ARBA00022801"/>
    </source>
</evidence>
<dbReference type="Pfam" id="PF00128">
    <property type="entry name" value="Alpha-amylase"/>
    <property type="match status" value="1"/>
</dbReference>
<dbReference type="Gene3D" id="3.90.400.10">
    <property type="entry name" value="Oligo-1,6-glucosidase, Domain 2"/>
    <property type="match status" value="1"/>
</dbReference>
<reference evidence="7 8" key="1">
    <citation type="submission" date="2019-04" db="EMBL/GenBank/DDBJ databases">
        <title>Genome sequencing of Clostridium botulinum Groups I-IV and Clostridium butyricum.</title>
        <authorList>
            <person name="Brunt J."/>
            <person name="Van Vliet A.H.M."/>
            <person name="Stringer S.C."/>
            <person name="Carter A.T."/>
            <person name="Peck M.W."/>
        </authorList>
    </citation>
    <scope>NUCLEOTIDE SEQUENCE [LARGE SCALE GENOMIC DNA]</scope>
    <source>
        <strain evidence="5 8">1605</strain>
        <strain evidence="6 7">CB-K-33E</strain>
    </source>
</reference>
<dbReference type="OrthoDB" id="9805159at2"/>
<dbReference type="EMBL" id="SWOV01000003">
    <property type="protein sequence ID" value="NFF86697.1"/>
    <property type="molecule type" value="Genomic_DNA"/>
</dbReference>
<dbReference type="AlphaFoldDB" id="A0A0M1LUL2"/>
<gene>
    <name evidence="5" type="ORF">FC774_02090</name>
    <name evidence="6" type="ORF">FDB51_07445</name>
</gene>
<comment type="similarity">
    <text evidence="1">Belongs to the glycosyl hydrolase 13 family.</text>
</comment>
<dbReference type="Proteomes" id="UP000476820">
    <property type="component" value="Unassembled WGS sequence"/>
</dbReference>
<evidence type="ECO:0000256" key="1">
    <source>
        <dbReference type="ARBA" id="ARBA00008061"/>
    </source>
</evidence>
<dbReference type="GO" id="GO:0009313">
    <property type="term" value="P:oligosaccharide catabolic process"/>
    <property type="evidence" value="ECO:0007669"/>
    <property type="project" value="TreeGrafter"/>
</dbReference>
<evidence type="ECO:0000313" key="6">
    <source>
        <dbReference type="EMBL" id="NFN34967.1"/>
    </source>
</evidence>
<evidence type="ECO:0000313" key="7">
    <source>
        <dbReference type="Proteomes" id="UP000473681"/>
    </source>
</evidence>
<dbReference type="GO" id="GO:0004556">
    <property type="term" value="F:alpha-amylase activity"/>
    <property type="evidence" value="ECO:0007669"/>
    <property type="project" value="TreeGrafter"/>
</dbReference>
<dbReference type="CDD" id="cd11333">
    <property type="entry name" value="AmyAc_SI_OligoGlu_DGase"/>
    <property type="match status" value="1"/>
</dbReference>
<dbReference type="RefSeq" id="WP_053341644.1">
    <property type="nucleotide sequence ID" value="NZ_LFPA01000175.1"/>
</dbReference>
<sequence length="533" mass="62459">MHKKWWKESVFYEIYMPSFKDGNNDGIGDFKGITSKLEYLSDLGIRGIWLTPFYPSPKVDNGYDISDYYNIDKDYGTLEDFNEFLSKAHSLGIKVIVDIVLNHTSSEHPWFKESRKSKDNEKRDFYIWKKEKPNNWESFFGGEAWEYDELTKEYYYHAFAKEQVDLNWSNPKVYEAMKDVLKYWIDLGVDGFRFDVINFLTIKNDLAQDNPYDEKGEQIHKYDKDQEGIIEIIKTLVKDIREIKEDVFLVGEVGSEDLNELKGYSGKDLLDVVFNFNLGSINEFSAEKIYKEIKNMNDNYDSYQIPTIFFNSHDMGRSISRFNPDGNKNGIEKAMAALLLTSYGVPFMYFGEEIGMKDLVCLDINKMNDIQGVTKYNIEISNGKTQEEALISANKSSRDKSRSPMQWNNSKFYGFSNTMPWINIEDKNDNELVEKQIKEEGSLINLYKDLIKIRYKNDALLYGKYANLSFDYGVLIMERELNNETIRTVINFGDNKYIENNTEEIIYSNIKVQEKRTLGKFDFIIQRYKTTTN</sequence>
<keyword evidence="2" id="KW-0378">Hydrolase</keyword>
<evidence type="ECO:0000313" key="5">
    <source>
        <dbReference type="EMBL" id="NFF86697.1"/>
    </source>
</evidence>
<dbReference type="EMBL" id="SWVK01000008">
    <property type="protein sequence ID" value="NFN34967.1"/>
    <property type="molecule type" value="Genomic_DNA"/>
</dbReference>
<evidence type="ECO:0000313" key="8">
    <source>
        <dbReference type="Proteomes" id="UP000476820"/>
    </source>
</evidence>
<protein>
    <submittedName>
        <fullName evidence="5">Alpha-glucosidase</fullName>
    </submittedName>
</protein>
<dbReference type="SUPFAM" id="SSF51445">
    <property type="entry name" value="(Trans)glycosidases"/>
    <property type="match status" value="1"/>
</dbReference>
<proteinExistence type="inferred from homology"/>
<dbReference type="FunFam" id="3.90.400.10:FF:000002">
    <property type="entry name" value="Sucrose isomerase"/>
    <property type="match status" value="1"/>
</dbReference>
<comment type="caution">
    <text evidence="5">The sequence shown here is derived from an EMBL/GenBank/DDBJ whole genome shotgun (WGS) entry which is preliminary data.</text>
</comment>
<dbReference type="PANTHER" id="PTHR10357:SF179">
    <property type="entry name" value="NEUTRAL AND BASIC AMINO ACID TRANSPORT PROTEIN RBAT"/>
    <property type="match status" value="1"/>
</dbReference>
<name>A0A0M1LUL2_CLOBO</name>
<dbReference type="InterPro" id="IPR006047">
    <property type="entry name" value="GH13_cat_dom"/>
</dbReference>
<keyword evidence="3" id="KW-0326">Glycosidase</keyword>
<organism evidence="5 8">
    <name type="scientific">Clostridium botulinum</name>
    <dbReference type="NCBI Taxonomy" id="1491"/>
    <lineage>
        <taxon>Bacteria</taxon>
        <taxon>Bacillati</taxon>
        <taxon>Bacillota</taxon>
        <taxon>Clostridia</taxon>
        <taxon>Eubacteriales</taxon>
        <taxon>Clostridiaceae</taxon>
        <taxon>Clostridium</taxon>
    </lineage>
</organism>
<dbReference type="PANTHER" id="PTHR10357">
    <property type="entry name" value="ALPHA-AMYLASE FAMILY MEMBER"/>
    <property type="match status" value="1"/>
</dbReference>
<dbReference type="Gene3D" id="3.20.20.80">
    <property type="entry name" value="Glycosidases"/>
    <property type="match status" value="1"/>
</dbReference>
<accession>A0A0M1LUL2</accession>